<evidence type="ECO:0000256" key="6">
    <source>
        <dbReference type="ARBA" id="ARBA00023053"/>
    </source>
</evidence>
<feature type="transmembrane region" description="Helical" evidence="12">
    <location>
        <begin position="27"/>
        <end position="45"/>
    </location>
</feature>
<dbReference type="Proteomes" id="UP000014760">
    <property type="component" value="Unassembled WGS sequence"/>
</dbReference>
<evidence type="ECO:0000256" key="9">
    <source>
        <dbReference type="ARBA" id="ARBA00023201"/>
    </source>
</evidence>
<keyword evidence="5 12" id="KW-1133">Transmembrane helix</keyword>
<dbReference type="EMBL" id="KB300602">
    <property type="protein sequence ID" value="ELU06496.1"/>
    <property type="molecule type" value="Genomic_DNA"/>
</dbReference>
<dbReference type="HOGENOM" id="CLU_020415_3_1_1"/>
<reference evidence="13 15" key="2">
    <citation type="journal article" date="2013" name="Nature">
        <title>Insights into bilaterian evolution from three spiralian genomes.</title>
        <authorList>
            <person name="Simakov O."/>
            <person name="Marletaz F."/>
            <person name="Cho S.J."/>
            <person name="Edsinger-Gonzales E."/>
            <person name="Havlak P."/>
            <person name="Hellsten U."/>
            <person name="Kuo D.H."/>
            <person name="Larsson T."/>
            <person name="Lv J."/>
            <person name="Arendt D."/>
            <person name="Savage R."/>
            <person name="Osoegawa K."/>
            <person name="de Jong P."/>
            <person name="Grimwood J."/>
            <person name="Chapman J.A."/>
            <person name="Shapiro H."/>
            <person name="Aerts A."/>
            <person name="Otillar R.P."/>
            <person name="Terry A.Y."/>
            <person name="Boore J.L."/>
            <person name="Grigoriev I.V."/>
            <person name="Lindberg D.R."/>
            <person name="Seaver E.C."/>
            <person name="Weisblat D.A."/>
            <person name="Putnam N.H."/>
            <person name="Rokhsar D.S."/>
        </authorList>
    </citation>
    <scope>NUCLEOTIDE SEQUENCE</scope>
    <source>
        <strain evidence="13 15">I ESC-2004</strain>
    </source>
</reference>
<keyword evidence="2 11" id="KW-0813">Transport</keyword>
<evidence type="ECO:0000256" key="12">
    <source>
        <dbReference type="SAM" id="Phobius"/>
    </source>
</evidence>
<evidence type="ECO:0000256" key="2">
    <source>
        <dbReference type="ARBA" id="ARBA00022448"/>
    </source>
</evidence>
<dbReference type="STRING" id="283909.R7USX0"/>
<dbReference type="PANTHER" id="PTHR11690">
    <property type="entry name" value="AMILORIDE-SENSITIVE SODIUM CHANNEL-RELATED"/>
    <property type="match status" value="1"/>
</dbReference>
<organism evidence="13">
    <name type="scientific">Capitella teleta</name>
    <name type="common">Polychaete worm</name>
    <dbReference type="NCBI Taxonomy" id="283909"/>
    <lineage>
        <taxon>Eukaryota</taxon>
        <taxon>Metazoa</taxon>
        <taxon>Spiralia</taxon>
        <taxon>Lophotrochozoa</taxon>
        <taxon>Annelida</taxon>
        <taxon>Polychaeta</taxon>
        <taxon>Sedentaria</taxon>
        <taxon>Scolecida</taxon>
        <taxon>Capitellidae</taxon>
        <taxon>Capitella</taxon>
    </lineage>
</organism>
<evidence type="ECO:0000313" key="14">
    <source>
        <dbReference type="EnsemblMetazoa" id="CapteP52833"/>
    </source>
</evidence>
<reference evidence="15" key="1">
    <citation type="submission" date="2012-12" db="EMBL/GenBank/DDBJ databases">
        <authorList>
            <person name="Hellsten U."/>
            <person name="Grimwood J."/>
            <person name="Chapman J.A."/>
            <person name="Shapiro H."/>
            <person name="Aerts A."/>
            <person name="Otillar R.P."/>
            <person name="Terry A.Y."/>
            <person name="Boore J.L."/>
            <person name="Simakov O."/>
            <person name="Marletaz F."/>
            <person name="Cho S.-J."/>
            <person name="Edsinger-Gonzales E."/>
            <person name="Havlak P."/>
            <person name="Kuo D.-H."/>
            <person name="Larsson T."/>
            <person name="Lv J."/>
            <person name="Arendt D."/>
            <person name="Savage R."/>
            <person name="Osoegawa K."/>
            <person name="de Jong P."/>
            <person name="Lindberg D.R."/>
            <person name="Seaver E.C."/>
            <person name="Weisblat D.A."/>
            <person name="Putnam N.H."/>
            <person name="Grigoriev I.V."/>
            <person name="Rokhsar D.S."/>
        </authorList>
    </citation>
    <scope>NUCLEOTIDE SEQUENCE</scope>
    <source>
        <strain evidence="15">I ESC-2004</strain>
    </source>
</reference>
<dbReference type="Gene3D" id="2.60.470.10">
    <property type="entry name" value="Acid-sensing ion channels like domains"/>
    <property type="match status" value="1"/>
</dbReference>
<keyword evidence="8 12" id="KW-0472">Membrane</keyword>
<evidence type="ECO:0000256" key="1">
    <source>
        <dbReference type="ARBA" id="ARBA00004141"/>
    </source>
</evidence>
<dbReference type="EnsemblMetazoa" id="CapteT52833">
    <property type="protein sequence ID" value="CapteP52833"/>
    <property type="gene ID" value="CapteG52833"/>
</dbReference>
<evidence type="ECO:0000256" key="7">
    <source>
        <dbReference type="ARBA" id="ARBA00023065"/>
    </source>
</evidence>
<keyword evidence="6" id="KW-0915">Sodium</keyword>
<evidence type="ECO:0000313" key="13">
    <source>
        <dbReference type="EMBL" id="ELU06496.1"/>
    </source>
</evidence>
<evidence type="ECO:0000256" key="4">
    <source>
        <dbReference type="ARBA" id="ARBA00022692"/>
    </source>
</evidence>
<dbReference type="OrthoDB" id="6021021at2759"/>
<dbReference type="GO" id="GO:0015280">
    <property type="term" value="F:ligand-gated sodium channel activity"/>
    <property type="evidence" value="ECO:0007669"/>
    <property type="project" value="TreeGrafter"/>
</dbReference>
<dbReference type="AlphaFoldDB" id="R7USX0"/>
<evidence type="ECO:0000256" key="10">
    <source>
        <dbReference type="ARBA" id="ARBA00023303"/>
    </source>
</evidence>
<evidence type="ECO:0000313" key="15">
    <source>
        <dbReference type="Proteomes" id="UP000014760"/>
    </source>
</evidence>
<feature type="non-terminal residue" evidence="13">
    <location>
        <position position="507"/>
    </location>
</feature>
<dbReference type="PRINTS" id="PR01078">
    <property type="entry name" value="AMINACHANNEL"/>
</dbReference>
<reference evidence="14" key="3">
    <citation type="submission" date="2015-06" db="UniProtKB">
        <authorList>
            <consortium name="EnsemblMetazoa"/>
        </authorList>
    </citation>
    <scope>IDENTIFICATION</scope>
</reference>
<evidence type="ECO:0000256" key="8">
    <source>
        <dbReference type="ARBA" id="ARBA00023136"/>
    </source>
</evidence>
<accession>R7USX0</accession>
<keyword evidence="15" id="KW-1185">Reference proteome</keyword>
<keyword evidence="9 11" id="KW-0739">Sodium transport</keyword>
<evidence type="ECO:0000256" key="11">
    <source>
        <dbReference type="RuleBase" id="RU000679"/>
    </source>
</evidence>
<dbReference type="InterPro" id="IPR020903">
    <property type="entry name" value="ENaC_CS"/>
</dbReference>
<keyword evidence="10 11" id="KW-0407">Ion channel</keyword>
<comment type="subcellular location">
    <subcellularLocation>
        <location evidence="1">Membrane</location>
        <topology evidence="1">Multi-pass membrane protein</topology>
    </subcellularLocation>
</comment>
<dbReference type="EMBL" id="AMQN01007401">
    <property type="status" value="NOT_ANNOTATED_CDS"/>
    <property type="molecule type" value="Genomic_DNA"/>
</dbReference>
<keyword evidence="3 11" id="KW-0894">Sodium channel</keyword>
<dbReference type="Gene3D" id="1.10.287.770">
    <property type="entry name" value="YojJ-like"/>
    <property type="match status" value="1"/>
</dbReference>
<proteinExistence type="inferred from homology"/>
<dbReference type="PROSITE" id="PS01206">
    <property type="entry name" value="ASC"/>
    <property type="match status" value="1"/>
</dbReference>
<evidence type="ECO:0000256" key="5">
    <source>
        <dbReference type="ARBA" id="ARBA00022989"/>
    </source>
</evidence>
<protein>
    <submittedName>
        <fullName evidence="13 14">Uncharacterized protein</fullName>
    </submittedName>
</protein>
<dbReference type="Pfam" id="PF00858">
    <property type="entry name" value="ASC"/>
    <property type="match status" value="1"/>
</dbReference>
<dbReference type="PANTHER" id="PTHR11690:SF227">
    <property type="entry name" value="AMILORIDE-SENSITIVE SODIUM CHANNEL"/>
    <property type="match status" value="1"/>
</dbReference>
<comment type="similarity">
    <text evidence="11">Belongs to the amiloride-sensitive sodium channel (TC 1.A.6) family.</text>
</comment>
<evidence type="ECO:0000256" key="3">
    <source>
        <dbReference type="ARBA" id="ARBA00022461"/>
    </source>
</evidence>
<keyword evidence="4 11" id="KW-0812">Transmembrane</keyword>
<gene>
    <name evidence="13" type="ORF">CAPTEDRAFT_52833</name>
</gene>
<dbReference type="GO" id="GO:0005886">
    <property type="term" value="C:plasma membrane"/>
    <property type="evidence" value="ECO:0007669"/>
    <property type="project" value="TreeGrafter"/>
</dbReference>
<dbReference type="OMA" id="KPEASHM"/>
<keyword evidence="7 11" id="KW-0406">Ion transport</keyword>
<dbReference type="InterPro" id="IPR001873">
    <property type="entry name" value="ENaC"/>
</dbReference>
<sequence>VLEEFATRTTMHGVPKVIKAKSSLARIFWALVCVCAGAMFCLQMTEVLTRYFSYPKKVTVEVVPTQVPFPSISICNMRNLDVYILNTLNAIEILFISEYMSLVAKYAPLWYQYQMDLPEVFQEVFSRTTFSANIRHDIIASAAVQLEGFVVNCHYAGHRCNRTRDFLRFFDPYYFNCFTYQAPEADDLDDSLSEGIENGWSAILLSGSGMLDKNSEIRMLPGLHEWRSAVSASEGVRVVIHPPHTKPFPFAEGYDVPPGFSASFGIRPRRNIRIGPPHGNCSNNNPFEIGNTRYRLMACQKMCMQKHIITECDCADIGLPILPDQKVKLCRNDDEMPIECQYNATNNCLDMLMALHNRIQCVRTVKARLTKNATAMERCQCFPPCDEVAYDVSYSLSKWPASGYEGDSAFYDVFGIEKFAERFNRSDTQGKFQLFKKYFTVDRRAETMKDFARLNIYIADSNVVKTQESADYTRNQVVSDIGGQLGLWVGISIITLAEVLELMLDIL</sequence>
<feature type="non-terminal residue" evidence="13">
    <location>
        <position position="1"/>
    </location>
</feature>
<name>R7USX0_CAPTE</name>